<proteinExistence type="predicted"/>
<keyword evidence="2" id="KW-0378">Hydrolase</keyword>
<gene>
    <name evidence="2" type="primary">mca2</name>
    <name evidence="2" type="ORF">EKD16_17320</name>
</gene>
<sequence length="249" mass="27182">MPSDSEATERNAHTSGIERALVVMAHPDDVDFGCAGTVAAWTDAGVEVTYLMVTDGEAGGDERTLDGDGMAELRRSEQRKAAAAVGVHDVRFLGYPDGRVMHTLELRRDIARVIRRVRPQRVVVPSPERDWSHIAPSHPDHLATGESGINAVYPDARNPHAYPELLTEEGLEPWKVPEVWLVHGPSPNRYSDITDTFDRKLAALSCHASQIEDAAGIGEMLRPWLAENAAAGGLAEGRLAEAFQHVDTR</sequence>
<organism evidence="2 3">
    <name type="scientific">Streptomonospora litoralis</name>
    <dbReference type="NCBI Taxonomy" id="2498135"/>
    <lineage>
        <taxon>Bacteria</taxon>
        <taxon>Bacillati</taxon>
        <taxon>Actinomycetota</taxon>
        <taxon>Actinomycetes</taxon>
        <taxon>Streptosporangiales</taxon>
        <taxon>Nocardiopsidaceae</taxon>
        <taxon>Streptomonospora</taxon>
    </lineage>
</organism>
<keyword evidence="3" id="KW-1185">Reference proteome</keyword>
<evidence type="ECO:0000313" key="2">
    <source>
        <dbReference type="EMBL" id="QBI55232.1"/>
    </source>
</evidence>
<dbReference type="OrthoDB" id="3514174at2"/>
<dbReference type="Gene3D" id="3.40.50.10320">
    <property type="entry name" value="LmbE-like"/>
    <property type="match status" value="1"/>
</dbReference>
<dbReference type="Pfam" id="PF02585">
    <property type="entry name" value="PIG-L"/>
    <property type="match status" value="1"/>
</dbReference>
<dbReference type="AlphaFoldDB" id="A0A4V0ZJZ8"/>
<dbReference type="PANTHER" id="PTHR12993:SF28">
    <property type="entry name" value="LMBE FAMILY PROTEIN"/>
    <property type="match status" value="1"/>
</dbReference>
<dbReference type="GO" id="GO:0016137">
    <property type="term" value="P:glycoside metabolic process"/>
    <property type="evidence" value="ECO:0007669"/>
    <property type="project" value="UniProtKB-ARBA"/>
</dbReference>
<dbReference type="GO" id="GO:0016811">
    <property type="term" value="F:hydrolase activity, acting on carbon-nitrogen (but not peptide) bonds, in linear amides"/>
    <property type="evidence" value="ECO:0007669"/>
    <property type="project" value="TreeGrafter"/>
</dbReference>
<reference evidence="2 3" key="1">
    <citation type="submission" date="2019-02" db="EMBL/GenBank/DDBJ databases">
        <authorList>
            <person name="Khodamoradi S."/>
            <person name="Hahnke R.L."/>
            <person name="Kaempfer P."/>
            <person name="Schumann P."/>
            <person name="Rohde M."/>
            <person name="Steinert M."/>
            <person name="Luzhetskyy A."/>
            <person name="Wink J."/>
            <person name="Ruckert C."/>
        </authorList>
    </citation>
    <scope>NUCLEOTIDE SEQUENCE [LARGE SCALE GENOMIC DNA]</scope>
    <source>
        <strain evidence="2 3">M2</strain>
    </source>
</reference>
<dbReference type="PANTHER" id="PTHR12993">
    <property type="entry name" value="N-ACETYLGLUCOSAMINYL-PHOSPHATIDYLINOSITOL DE-N-ACETYLASE-RELATED"/>
    <property type="match status" value="1"/>
</dbReference>
<dbReference type="EC" id="3.5.1.115" evidence="2"/>
<accession>A0A4V0ZJZ8</accession>
<evidence type="ECO:0000256" key="1">
    <source>
        <dbReference type="ARBA" id="ARBA00022833"/>
    </source>
</evidence>
<dbReference type="InterPro" id="IPR003737">
    <property type="entry name" value="GlcNAc_PI_deacetylase-related"/>
</dbReference>
<dbReference type="Proteomes" id="UP000292235">
    <property type="component" value="Chromosome"/>
</dbReference>
<keyword evidence="1" id="KW-0862">Zinc</keyword>
<dbReference type="SUPFAM" id="SSF102588">
    <property type="entry name" value="LmbE-like"/>
    <property type="match status" value="1"/>
</dbReference>
<dbReference type="KEGG" id="strr:EKD16_17320"/>
<dbReference type="RefSeq" id="WP_131099274.1">
    <property type="nucleotide sequence ID" value="NZ_CP036455.1"/>
</dbReference>
<dbReference type="InterPro" id="IPR024078">
    <property type="entry name" value="LmbE-like_dom_sf"/>
</dbReference>
<evidence type="ECO:0000313" key="3">
    <source>
        <dbReference type="Proteomes" id="UP000292235"/>
    </source>
</evidence>
<protein>
    <submittedName>
        <fullName evidence="2">Mycothiol S-conjugate amidase</fullName>
        <ecNumber evidence="2">3.5.1.115</ecNumber>
    </submittedName>
</protein>
<dbReference type="EMBL" id="CP036455">
    <property type="protein sequence ID" value="QBI55232.1"/>
    <property type="molecule type" value="Genomic_DNA"/>
</dbReference>
<name>A0A4V0ZJZ8_9ACTN</name>